<dbReference type="PROSITE" id="PS50215">
    <property type="entry name" value="ADAM_MEPRO"/>
    <property type="match status" value="1"/>
</dbReference>
<dbReference type="AlphaFoldDB" id="A0A131Z0A2"/>
<evidence type="ECO:0000256" key="6">
    <source>
        <dbReference type="SAM" id="SignalP"/>
    </source>
</evidence>
<proteinExistence type="predicted"/>
<accession>A0A131Z0A2</accession>
<feature type="binding site" evidence="5">
    <location>
        <position position="337"/>
    </location>
    <ligand>
        <name>Zn(2+)</name>
        <dbReference type="ChEBI" id="CHEBI:29105"/>
        <note>catalytic</note>
    </ligand>
</feature>
<evidence type="ECO:0000256" key="5">
    <source>
        <dbReference type="PROSITE-ProRule" id="PRU00276"/>
    </source>
</evidence>
<dbReference type="GO" id="GO:0006509">
    <property type="term" value="P:membrane protein ectodomain proteolysis"/>
    <property type="evidence" value="ECO:0007669"/>
    <property type="project" value="TreeGrafter"/>
</dbReference>
<dbReference type="SUPFAM" id="SSF55486">
    <property type="entry name" value="Metalloproteases ('zincins'), catalytic domain"/>
    <property type="match status" value="1"/>
</dbReference>
<feature type="signal peptide" evidence="6">
    <location>
        <begin position="1"/>
        <end position="28"/>
    </location>
</feature>
<feature type="active site" evidence="5">
    <location>
        <position position="334"/>
    </location>
</feature>
<evidence type="ECO:0000256" key="3">
    <source>
        <dbReference type="ARBA" id="ARBA00022833"/>
    </source>
</evidence>
<protein>
    <submittedName>
        <fullName evidence="8">Reprolysin</fullName>
    </submittedName>
</protein>
<dbReference type="GO" id="GO:0004222">
    <property type="term" value="F:metalloendopeptidase activity"/>
    <property type="evidence" value="ECO:0007669"/>
    <property type="project" value="InterPro"/>
</dbReference>
<evidence type="ECO:0000313" key="8">
    <source>
        <dbReference type="EMBL" id="JAP84338.1"/>
    </source>
</evidence>
<keyword evidence="5" id="KW-0479">Metal-binding</keyword>
<dbReference type="PANTHER" id="PTHR11905">
    <property type="entry name" value="ADAM A DISINTEGRIN AND METALLOPROTEASE DOMAIN"/>
    <property type="match status" value="1"/>
</dbReference>
<name>A0A131Z0A2_RHIAP</name>
<dbReference type="GO" id="GO:0046872">
    <property type="term" value="F:metal ion binding"/>
    <property type="evidence" value="ECO:0007669"/>
    <property type="project" value="UniProtKB-KW"/>
</dbReference>
<dbReference type="Gene3D" id="3.40.390.10">
    <property type="entry name" value="Collagenase (Catalytic Domain)"/>
    <property type="match status" value="1"/>
</dbReference>
<feature type="domain" description="Peptidase M12B" evidence="7">
    <location>
        <begin position="184"/>
        <end position="396"/>
    </location>
</feature>
<feature type="binding site" evidence="5">
    <location>
        <position position="333"/>
    </location>
    <ligand>
        <name>Zn(2+)</name>
        <dbReference type="ChEBI" id="CHEBI:29105"/>
        <note>catalytic</note>
    </ligand>
</feature>
<dbReference type="PANTHER" id="PTHR11905:SF159">
    <property type="entry name" value="ADAM METALLOPROTEASE"/>
    <property type="match status" value="1"/>
</dbReference>
<keyword evidence="3 5" id="KW-0862">Zinc</keyword>
<dbReference type="InterPro" id="IPR024079">
    <property type="entry name" value="MetalloPept_cat_dom_sf"/>
</dbReference>
<keyword evidence="4" id="KW-0482">Metalloprotease</keyword>
<feature type="binding site" evidence="5">
    <location>
        <position position="343"/>
    </location>
    <ligand>
        <name>Zn(2+)</name>
        <dbReference type="ChEBI" id="CHEBI:29105"/>
        <note>catalytic</note>
    </ligand>
</feature>
<evidence type="ECO:0000256" key="1">
    <source>
        <dbReference type="ARBA" id="ARBA00022670"/>
    </source>
</evidence>
<feature type="chain" id="PRO_5007286426" evidence="6">
    <location>
        <begin position="29"/>
        <end position="492"/>
    </location>
</feature>
<dbReference type="EMBL" id="GEDV01004219">
    <property type="protein sequence ID" value="JAP84338.1"/>
    <property type="molecule type" value="Transcribed_RNA"/>
</dbReference>
<evidence type="ECO:0000256" key="2">
    <source>
        <dbReference type="ARBA" id="ARBA00022801"/>
    </source>
</evidence>
<comment type="caution">
    <text evidence="5">Lacks conserved residue(s) required for the propagation of feature annotation.</text>
</comment>
<organism evidence="8">
    <name type="scientific">Rhipicephalus appendiculatus</name>
    <name type="common">Brown ear tick</name>
    <dbReference type="NCBI Taxonomy" id="34631"/>
    <lineage>
        <taxon>Eukaryota</taxon>
        <taxon>Metazoa</taxon>
        <taxon>Ecdysozoa</taxon>
        <taxon>Arthropoda</taxon>
        <taxon>Chelicerata</taxon>
        <taxon>Arachnida</taxon>
        <taxon>Acari</taxon>
        <taxon>Parasitiformes</taxon>
        <taxon>Ixodida</taxon>
        <taxon>Ixodoidea</taxon>
        <taxon>Ixodidae</taxon>
        <taxon>Rhipicephalinae</taxon>
        <taxon>Rhipicephalus</taxon>
        <taxon>Rhipicephalus</taxon>
    </lineage>
</organism>
<evidence type="ECO:0000256" key="4">
    <source>
        <dbReference type="ARBA" id="ARBA00023049"/>
    </source>
</evidence>
<evidence type="ECO:0000259" key="7">
    <source>
        <dbReference type="PROSITE" id="PS50215"/>
    </source>
</evidence>
<dbReference type="Pfam" id="PF01421">
    <property type="entry name" value="Reprolysin"/>
    <property type="match status" value="1"/>
</dbReference>
<keyword evidence="1" id="KW-0645">Protease</keyword>
<keyword evidence="6" id="KW-0732">Signal</keyword>
<reference evidence="8" key="1">
    <citation type="journal article" date="2016" name="Ticks Tick Borne Dis.">
        <title>De novo assembly and annotation of the salivary gland transcriptome of Rhipicephalus appendiculatus male and female ticks during blood feeding.</title>
        <authorList>
            <person name="de Castro M.H."/>
            <person name="de Klerk D."/>
            <person name="Pienaar R."/>
            <person name="Latif A.A."/>
            <person name="Rees D.J."/>
            <person name="Mans B.J."/>
        </authorList>
    </citation>
    <scope>NUCLEOTIDE SEQUENCE</scope>
    <source>
        <tissue evidence="8">Salivary glands</tissue>
    </source>
</reference>
<sequence length="492" mass="54518">MTSIMERFSTLWLFCYSLLVASHQQALSHHSVTVYPQLFESRDNDSEKLLVVAAGYSLNLRKASVLADSVLLRDLTDDGAVETYIAGKKHEQELYQDSDKVASLLLKPQTGGQYHIVGLLNSTHQIYPVEVVERSYQGLTAHRISPIKANTGINAAIKAAHNSYQEQVANAKAAALPMSLPENFTIELAFCSDYYHTIAFGNDTKARVQYVLTLVLAVSLRLQQLSPPGFISIVFIQGSSTKKERYVAKLNETVLLGTETLRSLSNYAKKNAIMRRADVVFLATGRAVAQKYDQKIRFGTEGLAFMGSACTNNKVGLTVDTPKSFSAVQSMTHEIAHLLNSSHDGEGSSRKCDLGDGYLMHMHLGGKWQYLFSNCSILAVKHFLMTTTSQCLKVQGRHHNIFLPGSFLNPQNTALKGEDYCKKFFPDHVEVSYAGAESQMNGCHFLCKIINRKFGPHYANLYAPTGTPCNTALHQSTMRCNFGLCEQPSHIK</sequence>
<dbReference type="InterPro" id="IPR001590">
    <property type="entry name" value="Peptidase_M12B"/>
</dbReference>
<keyword evidence="2" id="KW-0378">Hydrolase</keyword>